<evidence type="ECO:0000256" key="6">
    <source>
        <dbReference type="SAM" id="SignalP"/>
    </source>
</evidence>
<accession>A0A0A0R7Q9</accession>
<proteinExistence type="evidence at transcript level"/>
<evidence type="ECO:0000256" key="4">
    <source>
        <dbReference type="ARBA" id="ARBA00023022"/>
    </source>
</evidence>
<protein>
    <submittedName>
        <fullName evidence="8">Maosonensis-2</fullName>
    </submittedName>
</protein>
<organism evidence="8">
    <name type="scientific">Sylvirana maosonensis</name>
    <name type="common">Mo-Son frog</name>
    <dbReference type="NCBI Taxonomy" id="110113"/>
    <lineage>
        <taxon>Eukaryota</taxon>
        <taxon>Metazoa</taxon>
        <taxon>Chordata</taxon>
        <taxon>Craniata</taxon>
        <taxon>Vertebrata</taxon>
        <taxon>Euteleostomi</taxon>
        <taxon>Amphibia</taxon>
        <taxon>Batrachia</taxon>
        <taxon>Anura</taxon>
        <taxon>Neobatrachia</taxon>
        <taxon>Ranoidea</taxon>
        <taxon>Ranidae</taxon>
        <taxon>Sylvirana</taxon>
    </lineage>
</organism>
<dbReference type="Pfam" id="PF03032">
    <property type="entry name" value="FSAP_sig_propep"/>
    <property type="match status" value="1"/>
</dbReference>
<dbReference type="AlphaFoldDB" id="A0A0A0R7Q9"/>
<evidence type="ECO:0000256" key="2">
    <source>
        <dbReference type="ARBA" id="ARBA00022525"/>
    </source>
</evidence>
<feature type="region of interest" description="Disordered" evidence="5">
    <location>
        <begin position="24"/>
        <end position="46"/>
    </location>
</feature>
<feature type="chain" id="PRO_5001976420" evidence="6">
    <location>
        <begin position="23"/>
        <end position="85"/>
    </location>
</feature>
<feature type="signal peptide" evidence="6">
    <location>
        <begin position="1"/>
        <end position="22"/>
    </location>
</feature>
<evidence type="ECO:0000256" key="1">
    <source>
        <dbReference type="ARBA" id="ARBA00004613"/>
    </source>
</evidence>
<keyword evidence="2" id="KW-0964">Secreted</keyword>
<dbReference type="InterPro" id="IPR004275">
    <property type="entry name" value="Frog_antimicrobial_propeptide"/>
</dbReference>
<keyword evidence="4" id="KW-0929">Antimicrobial</keyword>
<keyword evidence="3 6" id="KW-0732">Signal</keyword>
<reference evidence="8" key="1">
    <citation type="submission" date="2013-12" db="EMBL/GenBank/DDBJ databases">
        <title>Hylarana maosonensis.</title>
        <authorList>
            <person name="Wang H."/>
            <person name="Liu J."/>
        </authorList>
    </citation>
    <scope>NUCLEOTIDE SEQUENCE</scope>
    <source>
        <strain evidence="8">MS20131109</strain>
    </source>
</reference>
<comment type="subcellular location">
    <subcellularLocation>
        <location evidence="1">Secreted</location>
    </subcellularLocation>
</comment>
<dbReference type="GO" id="GO:0005576">
    <property type="term" value="C:extracellular region"/>
    <property type="evidence" value="ECO:0007669"/>
    <property type="project" value="UniProtKB-SubCell"/>
</dbReference>
<evidence type="ECO:0000256" key="3">
    <source>
        <dbReference type="ARBA" id="ARBA00022729"/>
    </source>
</evidence>
<name>A0A0A0R7Q9_9NEOB</name>
<dbReference type="EMBL" id="KF922267">
    <property type="protein sequence ID" value="AIU99916.1"/>
    <property type="molecule type" value="mRNA"/>
</dbReference>
<evidence type="ECO:0000259" key="7">
    <source>
        <dbReference type="Pfam" id="PF03032"/>
    </source>
</evidence>
<keyword evidence="4" id="KW-0044">Antibiotic</keyword>
<dbReference type="GO" id="GO:0042742">
    <property type="term" value="P:defense response to bacterium"/>
    <property type="evidence" value="ECO:0007669"/>
    <property type="project" value="UniProtKB-KW"/>
</dbReference>
<feature type="domain" description="Frog antimicrobial peptide propeptide" evidence="7">
    <location>
        <begin position="2"/>
        <end position="38"/>
    </location>
</feature>
<evidence type="ECO:0000256" key="5">
    <source>
        <dbReference type="SAM" id="MobiDB-lite"/>
    </source>
</evidence>
<evidence type="ECO:0000313" key="8">
    <source>
        <dbReference type="EMBL" id="AIU99916.1"/>
    </source>
</evidence>
<sequence length="85" mass="10126">MFTMKKSLLLLFLLGTISLSLCEEKRDEDENEGEAKRDNVYSRPPQRFGRKRHLMRDADEDEYNGGEAKLEEVKRFMEIPWKDLM</sequence>